<dbReference type="PANTHER" id="PTHR39340">
    <property type="entry name" value="SULFOFRUCTOSEPHOSPHATE ALDOLASE"/>
    <property type="match status" value="1"/>
</dbReference>
<evidence type="ECO:0000313" key="8">
    <source>
        <dbReference type="Proteomes" id="UP001265301"/>
    </source>
</evidence>
<keyword evidence="8" id="KW-1185">Reference proteome</keyword>
<dbReference type="RefSeq" id="WP_311819404.1">
    <property type="nucleotide sequence ID" value="NZ_JARQBN010000019.1"/>
</dbReference>
<dbReference type="Gene3D" id="3.20.20.70">
    <property type="entry name" value="Aldolase class I"/>
    <property type="match status" value="1"/>
</dbReference>
<evidence type="ECO:0000256" key="1">
    <source>
        <dbReference type="ARBA" id="ARBA00000567"/>
    </source>
</evidence>
<name>A0ABU3FS27_9ENTE</name>
<comment type="similarity">
    <text evidence="3 6">Belongs to the aldolase LacD family.</text>
</comment>
<dbReference type="HAMAP" id="MF_00734">
    <property type="entry name" value="LacD"/>
    <property type="match status" value="1"/>
</dbReference>
<keyword evidence="5 6" id="KW-0456">Lyase</keyword>
<reference evidence="7 8" key="1">
    <citation type="submission" date="2023-03" db="EMBL/GenBank/DDBJ databases">
        <authorList>
            <person name="Shen W."/>
            <person name="Cai J."/>
        </authorList>
    </citation>
    <scope>NUCLEOTIDE SEQUENCE [LARGE SCALE GENOMIC DNA]</scope>
    <source>
        <strain evidence="7 8">B101</strain>
    </source>
</reference>
<dbReference type="Pfam" id="PF01791">
    <property type="entry name" value="DeoC"/>
    <property type="match status" value="1"/>
</dbReference>
<accession>A0ABU3FS27</accession>
<dbReference type="Proteomes" id="UP001265301">
    <property type="component" value="Unassembled WGS sequence"/>
</dbReference>
<comment type="caution">
    <text evidence="7">The sequence shown here is derived from an EMBL/GenBank/DDBJ whole genome shotgun (WGS) entry which is preliminary data.</text>
</comment>
<dbReference type="InterPro" id="IPR002915">
    <property type="entry name" value="DeoC/FbaB/LacD_aldolase"/>
</dbReference>
<evidence type="ECO:0000256" key="5">
    <source>
        <dbReference type="ARBA" id="ARBA00023239"/>
    </source>
</evidence>
<dbReference type="NCBIfam" id="NF009498">
    <property type="entry name" value="PRK12858.1"/>
    <property type="match status" value="1"/>
</dbReference>
<evidence type="ECO:0000256" key="3">
    <source>
        <dbReference type="ARBA" id="ARBA00008679"/>
    </source>
</evidence>
<organism evidence="7 8">
    <name type="scientific">Enterococcus viikkiensis</name>
    <dbReference type="NCBI Taxonomy" id="930854"/>
    <lineage>
        <taxon>Bacteria</taxon>
        <taxon>Bacillati</taxon>
        <taxon>Bacillota</taxon>
        <taxon>Bacilli</taxon>
        <taxon>Lactobacillales</taxon>
        <taxon>Enterococcaceae</taxon>
        <taxon>Enterococcus</taxon>
    </lineage>
</organism>
<dbReference type="EMBL" id="JARQBN010000019">
    <property type="protein sequence ID" value="MDT2828736.1"/>
    <property type="molecule type" value="Genomic_DNA"/>
</dbReference>
<comment type="catalytic activity">
    <reaction evidence="1 6">
        <text>D-tagatofuranose 1,6-bisphosphate = D-glyceraldehyde 3-phosphate + dihydroxyacetone phosphate</text>
        <dbReference type="Rhea" id="RHEA:22948"/>
        <dbReference type="ChEBI" id="CHEBI:57642"/>
        <dbReference type="ChEBI" id="CHEBI:58694"/>
        <dbReference type="ChEBI" id="CHEBI:59776"/>
        <dbReference type="EC" id="4.1.2.40"/>
    </reaction>
</comment>
<sequence>MHTITPGKKVAMDRLSTKDGIISALAIDQRGALKKMIHALGTEPTAEHIEGFKKLVSSELTPYASSILLDPEYGLPAAKARHEDAGLLLAYEKTGYDATTPGRLPDLLADWSVLRLKEQGADAIKFLLYYDVDEDPEINHQKHVFTERLGSECAEEDLPFYLELVSYDAQIADASSLEYAKVKPHKVNEMMKEFSKPQYKVDVLKVEVPVNMNFVEGFGTEEIAYTKEEAAKYFLEQSQATELPFIFLSAGVSTQLFQETLVFANESGSTFNGVLCGRATWKNGVKPFVEAGETAAREWLKTEGRENIESLNKVVDKTASSWYEKVQVAETAMTK</sequence>
<dbReference type="SUPFAM" id="SSF51569">
    <property type="entry name" value="Aldolase"/>
    <property type="match status" value="1"/>
</dbReference>
<dbReference type="GO" id="GO:0009025">
    <property type="term" value="F:tagatose-bisphosphate aldolase activity"/>
    <property type="evidence" value="ECO:0007669"/>
    <property type="project" value="UniProtKB-EC"/>
</dbReference>
<dbReference type="InterPro" id="IPR013785">
    <property type="entry name" value="Aldolase_TIM"/>
</dbReference>
<evidence type="ECO:0000313" key="7">
    <source>
        <dbReference type="EMBL" id="MDT2828736.1"/>
    </source>
</evidence>
<proteinExistence type="inferred from homology"/>
<dbReference type="InterPro" id="IPR050552">
    <property type="entry name" value="LacD_aldolase"/>
</dbReference>
<evidence type="ECO:0000256" key="6">
    <source>
        <dbReference type="HAMAP-Rule" id="MF_00734"/>
    </source>
</evidence>
<dbReference type="PANTHER" id="PTHR39340:SF1">
    <property type="entry name" value="SULFOFRUCTOSEPHOSPHATE ALDOLASE"/>
    <property type="match status" value="1"/>
</dbReference>
<dbReference type="InterPro" id="IPR005927">
    <property type="entry name" value="Tag_1.6-dipho_adolase"/>
</dbReference>
<dbReference type="NCBIfam" id="TIGR01232">
    <property type="entry name" value="lacD"/>
    <property type="match status" value="1"/>
</dbReference>
<evidence type="ECO:0000256" key="2">
    <source>
        <dbReference type="ARBA" id="ARBA00005191"/>
    </source>
</evidence>
<gene>
    <name evidence="6 7" type="primary">lacD</name>
    <name evidence="7" type="ORF">P7H59_09810</name>
</gene>
<dbReference type="SMART" id="SM01133">
    <property type="entry name" value="DeoC"/>
    <property type="match status" value="1"/>
</dbReference>
<evidence type="ECO:0000256" key="4">
    <source>
        <dbReference type="ARBA" id="ARBA00022736"/>
    </source>
</evidence>
<dbReference type="NCBIfam" id="NF003180">
    <property type="entry name" value="PRK04161.1"/>
    <property type="match status" value="1"/>
</dbReference>
<dbReference type="NCBIfam" id="NF009065">
    <property type="entry name" value="PRK12399.1"/>
    <property type="match status" value="1"/>
</dbReference>
<keyword evidence="4 6" id="KW-0423">Lactose metabolism</keyword>
<dbReference type="EC" id="4.1.2.40" evidence="6"/>
<protein>
    <recommendedName>
        <fullName evidence="6">Tagatose 1,6-diphosphate aldolase</fullName>
        <ecNumber evidence="6">4.1.2.40</ecNumber>
    </recommendedName>
    <alternativeName>
        <fullName evidence="6">D-tagatose-1,6-bisphosphate aldolase</fullName>
    </alternativeName>
    <alternativeName>
        <fullName evidence="6">Tagatose-bisphosphate aldolase</fullName>
    </alternativeName>
</protein>
<comment type="pathway">
    <text evidence="2 6">Carbohydrate metabolism; D-tagatose 6-phosphate degradation; D-glyceraldehyde 3-phosphate and glycerone phosphate from D-tagatose 6-phosphate: step 2/2.</text>
</comment>